<dbReference type="GO" id="GO:0003700">
    <property type="term" value="F:DNA-binding transcription factor activity"/>
    <property type="evidence" value="ECO:0007669"/>
    <property type="project" value="InterPro"/>
</dbReference>
<evidence type="ECO:0000256" key="2">
    <source>
        <dbReference type="ARBA" id="ARBA00023015"/>
    </source>
</evidence>
<evidence type="ECO:0000259" key="6">
    <source>
        <dbReference type="PROSITE" id="PS50888"/>
    </source>
</evidence>
<dbReference type="InterPro" id="IPR025610">
    <property type="entry name" value="MYC/MYB_N"/>
</dbReference>
<gene>
    <name evidence="7" type="ORF">DM860_011962</name>
</gene>
<dbReference type="InterPro" id="IPR011598">
    <property type="entry name" value="bHLH_dom"/>
</dbReference>
<sequence length="625" mass="70391">MGFQSRRALKKLCCNTAWKYAVFWKLTHRARMVLTWEDAYYGDDEKKLFSNGHHSHDDALGLAVAKMSYHVYSLGEGIVGQVAVSGKHLWISSDKWVVNQSSIFEYDDGWKNQFSAGIKTIVVVGVGPLGVVQLGSLDEIPENLKMVKDIRDVFFLEARGSMDGAHLHSAMPNNVETCVSDMYTRTSSSEAYLYCMNNQSRSVENGTNVISSEDASLGQGQHNHHSRIDNKVHEEVPNKHEREVQMQEAIPTMSELQASNYLRDSILEDNEKCLKYNYTSDKVIDPDELFSLPNLLNASLHKDPENNTFQPTDMNTIQTPLSYNYPGWELYEVLGPAFQKGSGVTLWETEKFEMEPEVTGDSSLLMSESTTDHLLEAVVGNVSCYQESDASSVPKSFSKPVEVREPCSSYVGTLSSAGYSFSSSGAHLERQQEPIRRMNKKRAKPGESCRPRPRDRQLIQERIKELRDLVPNGSKCSIDSLLERAIQHMLYMQSVTKHDEMLNECNASKWLGRESVTHKERSCKEKGSSWAVEVGSDLRVCPIIVENLSTSGHMIVEMLLKDCSHFLEIAEAIRRLELTILKGVAEAYGEKTRMLFVVEGQENRAVHRMDVLLSLMQLISPGIIV</sequence>
<comment type="caution">
    <text evidence="7">The sequence shown here is derived from an EMBL/GenBank/DDBJ whole genome shotgun (WGS) entry which is preliminary data.</text>
</comment>
<dbReference type="SUPFAM" id="SSF47459">
    <property type="entry name" value="HLH, helix-loop-helix DNA-binding domain"/>
    <property type="match status" value="1"/>
</dbReference>
<dbReference type="EMBL" id="NQVE01000175">
    <property type="protein sequence ID" value="RAL42179.1"/>
    <property type="molecule type" value="Genomic_DNA"/>
</dbReference>
<keyword evidence="3" id="KW-0804">Transcription</keyword>
<reference evidence="7 8" key="1">
    <citation type="submission" date="2018-06" db="EMBL/GenBank/DDBJ databases">
        <title>The Genome of Cuscuta australis (Dodder) Provides Insight into the Evolution of Plant Parasitism.</title>
        <authorList>
            <person name="Liu H."/>
        </authorList>
    </citation>
    <scope>NUCLEOTIDE SEQUENCE [LARGE SCALE GENOMIC DNA]</scope>
    <source>
        <strain evidence="8">cv. Yunnan</strain>
        <tissue evidence="7">Vines</tissue>
    </source>
</reference>
<keyword evidence="2" id="KW-0805">Transcription regulation</keyword>
<evidence type="ECO:0000256" key="5">
    <source>
        <dbReference type="SAM" id="MobiDB-lite"/>
    </source>
</evidence>
<evidence type="ECO:0000313" key="8">
    <source>
        <dbReference type="Proteomes" id="UP000249390"/>
    </source>
</evidence>
<dbReference type="PROSITE" id="PS50888">
    <property type="entry name" value="BHLH"/>
    <property type="match status" value="1"/>
</dbReference>
<keyword evidence="4" id="KW-0539">Nucleus</keyword>
<accession>A0A328DD98</accession>
<dbReference type="AlphaFoldDB" id="A0A328DD98"/>
<evidence type="ECO:0000256" key="1">
    <source>
        <dbReference type="ARBA" id="ARBA00004123"/>
    </source>
</evidence>
<feature type="region of interest" description="Disordered" evidence="5">
    <location>
        <begin position="423"/>
        <end position="456"/>
    </location>
</feature>
<dbReference type="GO" id="GO:0005634">
    <property type="term" value="C:nucleus"/>
    <property type="evidence" value="ECO:0007669"/>
    <property type="project" value="UniProtKB-SubCell"/>
</dbReference>
<protein>
    <recommendedName>
        <fullName evidence="6">BHLH domain-containing protein</fullName>
    </recommendedName>
</protein>
<feature type="compositionally biased region" description="Basic and acidic residues" evidence="5">
    <location>
        <begin position="427"/>
        <end position="436"/>
    </location>
</feature>
<dbReference type="PANTHER" id="PTHR46196:SF1">
    <property type="entry name" value="TRANSCRIPTION FACTOR EMB1444-RELATED"/>
    <property type="match status" value="1"/>
</dbReference>
<dbReference type="InterPro" id="IPR043561">
    <property type="entry name" value="LHW-like"/>
</dbReference>
<evidence type="ECO:0000256" key="4">
    <source>
        <dbReference type="ARBA" id="ARBA00023242"/>
    </source>
</evidence>
<proteinExistence type="predicted"/>
<feature type="compositionally biased region" description="Basic and acidic residues" evidence="5">
    <location>
        <begin position="444"/>
        <end position="456"/>
    </location>
</feature>
<dbReference type="Pfam" id="PF23176">
    <property type="entry name" value="bHLH_LHW"/>
    <property type="match status" value="1"/>
</dbReference>
<feature type="domain" description="BHLH" evidence="6">
    <location>
        <begin position="443"/>
        <end position="492"/>
    </location>
</feature>
<name>A0A328DD98_9ASTE</name>
<comment type="subcellular location">
    <subcellularLocation>
        <location evidence="1">Nucleus</location>
    </subcellularLocation>
</comment>
<dbReference type="InterPro" id="IPR036638">
    <property type="entry name" value="HLH_DNA-bd_sf"/>
</dbReference>
<dbReference type="PANTHER" id="PTHR46196">
    <property type="entry name" value="TRANSCRIPTION FACTOR BHLH155-LIKE ISOFORM X1-RELATED"/>
    <property type="match status" value="1"/>
</dbReference>
<organism evidence="7 8">
    <name type="scientific">Cuscuta australis</name>
    <dbReference type="NCBI Taxonomy" id="267555"/>
    <lineage>
        <taxon>Eukaryota</taxon>
        <taxon>Viridiplantae</taxon>
        <taxon>Streptophyta</taxon>
        <taxon>Embryophyta</taxon>
        <taxon>Tracheophyta</taxon>
        <taxon>Spermatophyta</taxon>
        <taxon>Magnoliopsida</taxon>
        <taxon>eudicotyledons</taxon>
        <taxon>Gunneridae</taxon>
        <taxon>Pentapetalae</taxon>
        <taxon>asterids</taxon>
        <taxon>lamiids</taxon>
        <taxon>Solanales</taxon>
        <taxon>Convolvulaceae</taxon>
        <taxon>Cuscuteae</taxon>
        <taxon>Cuscuta</taxon>
        <taxon>Cuscuta subgen. Grammica</taxon>
        <taxon>Cuscuta sect. Cleistogrammica</taxon>
    </lineage>
</organism>
<evidence type="ECO:0000313" key="7">
    <source>
        <dbReference type="EMBL" id="RAL42179.1"/>
    </source>
</evidence>
<evidence type="ECO:0000256" key="3">
    <source>
        <dbReference type="ARBA" id="ARBA00023163"/>
    </source>
</evidence>
<dbReference type="Proteomes" id="UP000249390">
    <property type="component" value="Unassembled WGS sequence"/>
</dbReference>
<keyword evidence="8" id="KW-1185">Reference proteome</keyword>
<dbReference type="GO" id="GO:0046983">
    <property type="term" value="F:protein dimerization activity"/>
    <property type="evidence" value="ECO:0007669"/>
    <property type="project" value="InterPro"/>
</dbReference>
<dbReference type="Pfam" id="PF14215">
    <property type="entry name" value="bHLH-MYC_N"/>
    <property type="match status" value="1"/>
</dbReference>